<sequence>MKVKFKTIILSLILLCISSSLSAQVSLSKVDSVLKSLYKFDFEGANHQIEAIDSIANPSFFNFLKSHYYRWYKMPIHEQSNQIIERYQDYLSGVEDIKHEDLLKDLNYSEINSTLLKAEYHYNKGNYYRAFKYGNDIYEIVSDHLEQEPELSEIKFLSGLYHFYYHYYKEQKPAFFAFSWIFKEGDKDTGLKWLEEVAQEESFVQTEANIYLAHIYLRIEDEPEKARQYVEWLNAQYPNNLKFYELYIETHLALDDFSPELKLMINKLLSSDKVYFHKYGKAYEAVLYAKIEAEETDKIKAIERAKKFISSFGKANHLMSLLLFQQYLMTGEEDWKDYRVYEYKLTSID</sequence>
<keyword evidence="3" id="KW-1185">Reference proteome</keyword>
<reference evidence="2" key="1">
    <citation type="submission" date="2023-08" db="EMBL/GenBank/DDBJ databases">
        <title>Comparative genomics and taxonomic characterization of three novel marine species of genus Marivirga.</title>
        <authorList>
            <person name="Muhammad N."/>
            <person name="Kim S.-G."/>
        </authorList>
    </citation>
    <scope>NUCLEOTIDE SEQUENCE [LARGE SCALE GENOMIC DNA]</scope>
    <source>
        <strain evidence="2">ABR2-2</strain>
    </source>
</reference>
<dbReference type="AlphaFoldDB" id="A0AA51N7Q6"/>
<evidence type="ECO:0000313" key="2">
    <source>
        <dbReference type="EMBL" id="WMN06060.1"/>
    </source>
</evidence>
<proteinExistence type="predicted"/>
<feature type="signal peptide" evidence="1">
    <location>
        <begin position="1"/>
        <end position="23"/>
    </location>
</feature>
<organism evidence="2 3">
    <name type="scientific">Marivirga arenosa</name>
    <dbReference type="NCBI Taxonomy" id="3059076"/>
    <lineage>
        <taxon>Bacteria</taxon>
        <taxon>Pseudomonadati</taxon>
        <taxon>Bacteroidota</taxon>
        <taxon>Cytophagia</taxon>
        <taxon>Cytophagales</taxon>
        <taxon>Marivirgaceae</taxon>
        <taxon>Marivirga</taxon>
    </lineage>
</organism>
<accession>A0AA51N7Q6</accession>
<name>A0AA51N7Q6_9BACT</name>
<protein>
    <recommendedName>
        <fullName evidence="4">Tetratricopeptide repeat protein</fullName>
    </recommendedName>
</protein>
<dbReference type="Proteomes" id="UP001244443">
    <property type="component" value="Chromosome"/>
</dbReference>
<evidence type="ECO:0000313" key="3">
    <source>
        <dbReference type="Proteomes" id="UP001244443"/>
    </source>
</evidence>
<feature type="chain" id="PRO_5041398940" description="Tetratricopeptide repeat protein" evidence="1">
    <location>
        <begin position="24"/>
        <end position="349"/>
    </location>
</feature>
<dbReference type="EMBL" id="CP129970">
    <property type="protein sequence ID" value="WMN06060.1"/>
    <property type="molecule type" value="Genomic_DNA"/>
</dbReference>
<evidence type="ECO:0000256" key="1">
    <source>
        <dbReference type="SAM" id="SignalP"/>
    </source>
</evidence>
<dbReference type="RefSeq" id="WP_308355771.1">
    <property type="nucleotide sequence ID" value="NZ_CP129970.2"/>
</dbReference>
<dbReference type="SUPFAM" id="SSF48452">
    <property type="entry name" value="TPR-like"/>
    <property type="match status" value="1"/>
</dbReference>
<dbReference type="InterPro" id="IPR011990">
    <property type="entry name" value="TPR-like_helical_dom_sf"/>
</dbReference>
<keyword evidence="1" id="KW-0732">Signal</keyword>
<gene>
    <name evidence="2" type="ORF">QYS48_31460</name>
</gene>
<evidence type="ECO:0008006" key="4">
    <source>
        <dbReference type="Google" id="ProtNLM"/>
    </source>
</evidence>